<dbReference type="InterPro" id="IPR052702">
    <property type="entry name" value="MscS-like_channel"/>
</dbReference>
<dbReference type="SUPFAM" id="SSF82689">
    <property type="entry name" value="Mechanosensitive channel protein MscS (YggB), C-terminal domain"/>
    <property type="match status" value="1"/>
</dbReference>
<dbReference type="Gene3D" id="1.10.287.1260">
    <property type="match status" value="1"/>
</dbReference>
<feature type="domain" description="Mechanosensitive ion channel transmembrane helices 2/3" evidence="11">
    <location>
        <begin position="589"/>
        <end position="630"/>
    </location>
</feature>
<feature type="transmembrane region" description="Helical" evidence="7">
    <location>
        <begin position="279"/>
        <end position="300"/>
    </location>
</feature>
<dbReference type="Pfam" id="PF21088">
    <property type="entry name" value="MS_channel_1st"/>
    <property type="match status" value="1"/>
</dbReference>
<dbReference type="InterPro" id="IPR049142">
    <property type="entry name" value="MS_channel_1st"/>
</dbReference>
<accession>A0A212K183</accession>
<dbReference type="InterPro" id="IPR006685">
    <property type="entry name" value="MscS_channel_2nd"/>
</dbReference>
<evidence type="ECO:0000256" key="4">
    <source>
        <dbReference type="ARBA" id="ARBA00022692"/>
    </source>
</evidence>
<feature type="domain" description="Mechanosensitive ion channel MscS C-terminal" evidence="10">
    <location>
        <begin position="708"/>
        <end position="789"/>
    </location>
</feature>
<feature type="domain" description="Mechanosensitive ion channel MscS" evidence="9">
    <location>
        <begin position="631"/>
        <end position="698"/>
    </location>
</feature>
<dbReference type="SUPFAM" id="SSF50182">
    <property type="entry name" value="Sm-like ribonucleoproteins"/>
    <property type="match status" value="1"/>
</dbReference>
<feature type="signal peptide" evidence="8">
    <location>
        <begin position="1"/>
        <end position="36"/>
    </location>
</feature>
<organism evidence="12">
    <name type="scientific">uncultured delta proteobacterium</name>
    <dbReference type="NCBI Taxonomy" id="34034"/>
    <lineage>
        <taxon>Bacteria</taxon>
        <taxon>Deltaproteobacteria</taxon>
        <taxon>environmental samples</taxon>
    </lineage>
</organism>
<evidence type="ECO:0000256" key="7">
    <source>
        <dbReference type="SAM" id="Phobius"/>
    </source>
</evidence>
<name>A0A212K183_9DELT</name>
<evidence type="ECO:0000256" key="3">
    <source>
        <dbReference type="ARBA" id="ARBA00022475"/>
    </source>
</evidence>
<keyword evidence="6 7" id="KW-0472">Membrane</keyword>
<proteinExistence type="inferred from homology"/>
<evidence type="ECO:0000259" key="9">
    <source>
        <dbReference type="Pfam" id="PF00924"/>
    </source>
</evidence>
<reference evidence="12" key="1">
    <citation type="submission" date="2016-04" db="EMBL/GenBank/DDBJ databases">
        <authorList>
            <person name="Evans L.H."/>
            <person name="Alamgir A."/>
            <person name="Owens N."/>
            <person name="Weber N.D."/>
            <person name="Virtaneva K."/>
            <person name="Barbian K."/>
            <person name="Babar A."/>
            <person name="Rosenke K."/>
        </authorList>
    </citation>
    <scope>NUCLEOTIDE SEQUENCE</scope>
    <source>
        <strain evidence="12">86</strain>
    </source>
</reference>
<feature type="transmembrane region" description="Helical" evidence="7">
    <location>
        <begin position="396"/>
        <end position="414"/>
    </location>
</feature>
<feature type="transmembrane region" description="Helical" evidence="7">
    <location>
        <begin position="371"/>
        <end position="390"/>
    </location>
</feature>
<dbReference type="EMBL" id="FLUQ01000002">
    <property type="protein sequence ID" value="SBW05461.1"/>
    <property type="molecule type" value="Genomic_DNA"/>
</dbReference>
<comment type="similarity">
    <text evidence="2">Belongs to the MscS (TC 1.A.23) family.</text>
</comment>
<evidence type="ECO:0000256" key="1">
    <source>
        <dbReference type="ARBA" id="ARBA00004651"/>
    </source>
</evidence>
<keyword evidence="3" id="KW-1003">Cell membrane</keyword>
<feature type="transmembrane region" description="Helical" evidence="7">
    <location>
        <begin position="493"/>
        <end position="519"/>
    </location>
</feature>
<feature type="chain" id="PRO_5013347142" evidence="8">
    <location>
        <begin position="37"/>
        <end position="808"/>
    </location>
</feature>
<evidence type="ECO:0000256" key="6">
    <source>
        <dbReference type="ARBA" id="ARBA00023136"/>
    </source>
</evidence>
<dbReference type="InterPro" id="IPR011014">
    <property type="entry name" value="MscS_channel_TM-2"/>
</dbReference>
<sequence length="808" mass="86931">MMRTGTCSGLLLQRVLLAALCWCALALAPVNGPALAAEPAGVGDGLSSIWGSRAEDMSALIREIEELRRNAEALAAPLSKTVMDARTQYTRLSGLLQASREHPAEQLTLVQQMHVLHERLAQSAEPLENIAATMGRRLEEVGALRADMAAIAKEDSQAGAETGLGGTASLDTAEAKALGLYQSKLAEAERNLKGASTRLSAILTPVRSMQTRVERAVAGIEESLVGTWEQYYLTPSANNLDALAATPAVLLSWAASLESRLSFAYPQNGSGWFESGKRFFLGVLIFGLLGYLAGRGARALPGRWNRAVNTALGRPWVLCGLGLSVILASANQSGGFYFGFMLLGSLLLIIGVATVSWRLRKAAVPSLENKASPLNRIYIPAAVGVLMLFSDLPTRVLGVVWGLTMLLFLVFNITHRRALDREGLPLLERFSYNSAFYFALASLLVSLAGYSRMAILLFMLLFALVNIVTMGSALMALLHILADRVCSSEKSPLLNSLAQALSIPAAWMLALLCALPWLWAVPGARYMLMRFFSMGYEVGGASLDFSKGLLILILFFLFRSLASLGKTSMEHLPNKIPHIERGVIPPLRNLLVYAIWAVFGLMSLSVLGLDFTSLAVVAGGLSVGIGFGMQNIFNNLISGLMLIFGRTILVGDFIESGGVSGTVKEISIKSTVVETPERALVYLPNSTLMAGQFSNLTRNKGKGMVRRTVTVGVAYGSDTALVARLLLEVAEKHERVFKHPAPAVFFTNFGASSLDFSMNVFVDFAHAVGTLSDLRFGIEKIFAENGIEIPFPQLTMHVPGGLGLTGRA</sequence>
<dbReference type="GO" id="GO:0055085">
    <property type="term" value="P:transmembrane transport"/>
    <property type="evidence" value="ECO:0007669"/>
    <property type="project" value="InterPro"/>
</dbReference>
<dbReference type="Pfam" id="PF21082">
    <property type="entry name" value="MS_channel_3rd"/>
    <property type="match status" value="1"/>
</dbReference>
<dbReference type="InterPro" id="IPR049278">
    <property type="entry name" value="MS_channel_C"/>
</dbReference>
<keyword evidence="8" id="KW-0732">Signal</keyword>
<dbReference type="Gene3D" id="3.30.70.100">
    <property type="match status" value="1"/>
</dbReference>
<feature type="transmembrane region" description="Helical" evidence="7">
    <location>
        <begin position="539"/>
        <end position="558"/>
    </location>
</feature>
<feature type="transmembrane region" description="Helical" evidence="7">
    <location>
        <begin position="457"/>
        <end position="481"/>
    </location>
</feature>
<dbReference type="AlphaFoldDB" id="A0A212K183"/>
<dbReference type="InterPro" id="IPR011066">
    <property type="entry name" value="MscS_channel_C_sf"/>
</dbReference>
<evidence type="ECO:0000256" key="5">
    <source>
        <dbReference type="ARBA" id="ARBA00022989"/>
    </source>
</evidence>
<keyword evidence="4 7" id="KW-0812">Transmembrane</keyword>
<evidence type="ECO:0000259" key="10">
    <source>
        <dbReference type="Pfam" id="PF21082"/>
    </source>
</evidence>
<dbReference type="PANTHER" id="PTHR30347">
    <property type="entry name" value="POTASSIUM CHANNEL RELATED"/>
    <property type="match status" value="1"/>
</dbReference>
<dbReference type="SUPFAM" id="SSF82861">
    <property type="entry name" value="Mechanosensitive channel protein MscS (YggB), transmembrane region"/>
    <property type="match status" value="1"/>
</dbReference>
<dbReference type="PANTHER" id="PTHR30347:SF1">
    <property type="entry name" value="MECHANOSENSITIVE CHANNEL MSCK"/>
    <property type="match status" value="1"/>
</dbReference>
<feature type="transmembrane region" description="Helical" evidence="7">
    <location>
        <begin position="312"/>
        <end position="330"/>
    </location>
</feature>
<dbReference type="GO" id="GO:0005886">
    <property type="term" value="C:plasma membrane"/>
    <property type="evidence" value="ECO:0007669"/>
    <property type="project" value="UniProtKB-SubCell"/>
</dbReference>
<keyword evidence="5 7" id="KW-1133">Transmembrane helix</keyword>
<evidence type="ECO:0000256" key="2">
    <source>
        <dbReference type="ARBA" id="ARBA00008017"/>
    </source>
</evidence>
<feature type="transmembrane region" description="Helical" evidence="7">
    <location>
        <begin position="336"/>
        <end position="359"/>
    </location>
</feature>
<feature type="transmembrane region" description="Helical" evidence="7">
    <location>
        <begin position="435"/>
        <end position="451"/>
    </location>
</feature>
<comment type="subcellular location">
    <subcellularLocation>
        <location evidence="1">Cell membrane</location>
        <topology evidence="1">Multi-pass membrane protein</topology>
    </subcellularLocation>
</comment>
<feature type="transmembrane region" description="Helical" evidence="7">
    <location>
        <begin position="614"/>
        <end position="633"/>
    </location>
</feature>
<evidence type="ECO:0000256" key="8">
    <source>
        <dbReference type="SAM" id="SignalP"/>
    </source>
</evidence>
<dbReference type="Gene3D" id="2.30.30.60">
    <property type="match status" value="1"/>
</dbReference>
<evidence type="ECO:0000313" key="12">
    <source>
        <dbReference type="EMBL" id="SBW05461.1"/>
    </source>
</evidence>
<dbReference type="InterPro" id="IPR010920">
    <property type="entry name" value="LSM_dom_sf"/>
</dbReference>
<dbReference type="InterPro" id="IPR023408">
    <property type="entry name" value="MscS_beta-dom_sf"/>
</dbReference>
<protein>
    <submittedName>
        <fullName evidence="12">Putative Mechanosensitive ion channel family protein</fullName>
    </submittedName>
</protein>
<evidence type="ECO:0000259" key="11">
    <source>
        <dbReference type="Pfam" id="PF21088"/>
    </source>
</evidence>
<gene>
    <name evidence="12" type="ORF">KL86DPRO_20491</name>
</gene>
<feature type="transmembrane region" description="Helical" evidence="7">
    <location>
        <begin position="590"/>
        <end position="608"/>
    </location>
</feature>
<dbReference type="Pfam" id="PF00924">
    <property type="entry name" value="MS_channel_2nd"/>
    <property type="match status" value="1"/>
</dbReference>